<gene>
    <name evidence="7" type="ORF">HYG85_10855</name>
</gene>
<feature type="transmembrane region" description="Helical" evidence="5">
    <location>
        <begin position="287"/>
        <end position="309"/>
    </location>
</feature>
<proteinExistence type="predicted"/>
<evidence type="ECO:0000256" key="5">
    <source>
        <dbReference type="SAM" id="Phobius"/>
    </source>
</evidence>
<evidence type="ECO:0000256" key="3">
    <source>
        <dbReference type="ARBA" id="ARBA00022989"/>
    </source>
</evidence>
<dbReference type="Proteomes" id="UP000677305">
    <property type="component" value="Chromosome"/>
</dbReference>
<dbReference type="GO" id="GO:0016020">
    <property type="term" value="C:membrane"/>
    <property type="evidence" value="ECO:0007669"/>
    <property type="project" value="UniProtKB-SubCell"/>
</dbReference>
<comment type="subcellular location">
    <subcellularLocation>
        <location evidence="1">Membrane</location>
        <topology evidence="1">Multi-pass membrane protein</topology>
    </subcellularLocation>
</comment>
<name>A0A8J8MB00_9FIRM</name>
<evidence type="ECO:0000256" key="2">
    <source>
        <dbReference type="ARBA" id="ARBA00022692"/>
    </source>
</evidence>
<dbReference type="RefSeq" id="WP_212693473.1">
    <property type="nucleotide sequence ID" value="NZ_CP058561.1"/>
</dbReference>
<reference evidence="7 8" key="1">
    <citation type="submission" date="2020-07" db="EMBL/GenBank/DDBJ databases">
        <title>Vallitalea guaymasensis genome.</title>
        <authorList>
            <person name="Postec A."/>
        </authorList>
    </citation>
    <scope>NUCLEOTIDE SEQUENCE [LARGE SCALE GENOMIC DNA]</scope>
    <source>
        <strain evidence="7 8">Ra1766G1</strain>
    </source>
</reference>
<protein>
    <submittedName>
        <fullName evidence="7">ABC transporter permease</fullName>
    </submittedName>
</protein>
<organism evidence="7 8">
    <name type="scientific">Vallitalea guaymasensis</name>
    <dbReference type="NCBI Taxonomy" id="1185412"/>
    <lineage>
        <taxon>Bacteria</taxon>
        <taxon>Bacillati</taxon>
        <taxon>Bacillota</taxon>
        <taxon>Clostridia</taxon>
        <taxon>Lachnospirales</taxon>
        <taxon>Vallitaleaceae</taxon>
        <taxon>Vallitalea</taxon>
    </lineage>
</organism>
<feature type="transmembrane region" description="Helical" evidence="5">
    <location>
        <begin position="189"/>
        <end position="207"/>
    </location>
</feature>
<feature type="domain" description="ABC-2 type transporter transmembrane" evidence="6">
    <location>
        <begin position="20"/>
        <end position="313"/>
    </location>
</feature>
<keyword evidence="3 5" id="KW-1133">Transmembrane helix</keyword>
<keyword evidence="8" id="KW-1185">Reference proteome</keyword>
<evidence type="ECO:0000259" key="6">
    <source>
        <dbReference type="Pfam" id="PF12698"/>
    </source>
</evidence>
<feature type="transmembrane region" description="Helical" evidence="5">
    <location>
        <begin position="344"/>
        <end position="365"/>
    </location>
</feature>
<accession>A0A8J8MB00</accession>
<sequence length="376" mass="43659">MFWKLVNKEIKYQLKSITFGIFCVFVVLFYITQFVGDINMEEVYSNSPGDLLVEGSVYYKSNLEDESNIGFNQRLDRLHNLLENDTKNKSFVVLSELSVVEIEELNDEQLELVSIIKKQIEEEDISEQEYHNILQQVHNELGHINMYEDDKIKNLAAKKVLYEETLKRKEEIRKSEKVTGSYARLFADYIGIAVGFFSVFIAAFSLIRDRKYKAYEIIYTKKISSIKYVVSKYIGNVLLMMIVVLILAGYSTIDFANHYDKIDYFAFIKISITWILPTIMIVTSLAYILQVAFGNGILPIIVQFIYWNYSVPFSSSQYNVSKYMIRYNSVSTLSEYQKVANDIIFNRIVITFISIVLLVGAIWLFEKKRGNICGKN</sequence>
<feature type="transmembrane region" description="Helical" evidence="5">
    <location>
        <begin position="12"/>
        <end position="31"/>
    </location>
</feature>
<feature type="transmembrane region" description="Helical" evidence="5">
    <location>
        <begin position="262"/>
        <end position="282"/>
    </location>
</feature>
<dbReference type="Pfam" id="PF12698">
    <property type="entry name" value="ABC2_membrane_3"/>
    <property type="match status" value="1"/>
</dbReference>
<keyword evidence="4 5" id="KW-0472">Membrane</keyword>
<evidence type="ECO:0000256" key="4">
    <source>
        <dbReference type="ARBA" id="ARBA00023136"/>
    </source>
</evidence>
<feature type="transmembrane region" description="Helical" evidence="5">
    <location>
        <begin position="228"/>
        <end position="250"/>
    </location>
</feature>
<evidence type="ECO:0000313" key="8">
    <source>
        <dbReference type="Proteomes" id="UP000677305"/>
    </source>
</evidence>
<dbReference type="EMBL" id="CP058561">
    <property type="protein sequence ID" value="QUH29390.1"/>
    <property type="molecule type" value="Genomic_DNA"/>
</dbReference>
<evidence type="ECO:0000256" key="1">
    <source>
        <dbReference type="ARBA" id="ARBA00004141"/>
    </source>
</evidence>
<dbReference type="GO" id="GO:0140359">
    <property type="term" value="F:ABC-type transporter activity"/>
    <property type="evidence" value="ECO:0007669"/>
    <property type="project" value="InterPro"/>
</dbReference>
<evidence type="ECO:0000313" key="7">
    <source>
        <dbReference type="EMBL" id="QUH29390.1"/>
    </source>
</evidence>
<dbReference type="KEGG" id="vgu:HYG85_10855"/>
<dbReference type="AlphaFoldDB" id="A0A8J8MB00"/>
<dbReference type="InterPro" id="IPR013525">
    <property type="entry name" value="ABC2_TM"/>
</dbReference>
<keyword evidence="2 5" id="KW-0812">Transmembrane</keyword>